<evidence type="ECO:0000313" key="1">
    <source>
        <dbReference type="EMBL" id="OWK04382.1"/>
    </source>
</evidence>
<comment type="caution">
    <text evidence="1">The sequence shown here is derived from an EMBL/GenBank/DDBJ whole genome shotgun (WGS) entry which is preliminary data.</text>
</comment>
<dbReference type="OrthoDB" id="10391223at2759"/>
<accession>A0A212CET5</accession>
<dbReference type="EMBL" id="MKHE01000021">
    <property type="protein sequence ID" value="OWK04382.1"/>
    <property type="molecule type" value="Genomic_DNA"/>
</dbReference>
<name>A0A212CET5_CEREH</name>
<sequence>MSCRLARDVAIVQLGGQDRGAVLRPHGDGAQEGSTSPDQLVHGGLQSHERWLLLLDQLQSALQPLGDAERALSRCASPSQSLGCGSLAFGKEFQDAGLRSSSFFSSLEESDIQNHLISGLNIVRRADIEEA</sequence>
<reference evidence="1 2" key="1">
    <citation type="journal article" date="2018" name="Mol. Genet. Genomics">
        <title>The red deer Cervus elaphus genome CerEla1.0: sequencing, annotating, genes, and chromosomes.</title>
        <authorList>
            <person name="Bana N.A."/>
            <person name="Nyiri A."/>
            <person name="Nagy J."/>
            <person name="Frank K."/>
            <person name="Nagy T."/>
            <person name="Steger V."/>
            <person name="Schiller M."/>
            <person name="Lakatos P."/>
            <person name="Sugar L."/>
            <person name="Horn P."/>
            <person name="Barta E."/>
            <person name="Orosz L."/>
        </authorList>
    </citation>
    <scope>NUCLEOTIDE SEQUENCE [LARGE SCALE GENOMIC DNA]</scope>
    <source>
        <strain evidence="1">Hungarian</strain>
    </source>
</reference>
<protein>
    <submittedName>
        <fullName evidence="1">Uncharacterized protein</fullName>
    </submittedName>
</protein>
<proteinExistence type="predicted"/>
<dbReference type="Proteomes" id="UP000242450">
    <property type="component" value="Chromosome 21"/>
</dbReference>
<gene>
    <name evidence="1" type="ORF">Celaphus_00016376</name>
</gene>
<evidence type="ECO:0000313" key="2">
    <source>
        <dbReference type="Proteomes" id="UP000242450"/>
    </source>
</evidence>
<organism evidence="1 2">
    <name type="scientific">Cervus elaphus hippelaphus</name>
    <name type="common">European red deer</name>
    <dbReference type="NCBI Taxonomy" id="46360"/>
    <lineage>
        <taxon>Eukaryota</taxon>
        <taxon>Metazoa</taxon>
        <taxon>Chordata</taxon>
        <taxon>Craniata</taxon>
        <taxon>Vertebrata</taxon>
        <taxon>Euteleostomi</taxon>
        <taxon>Mammalia</taxon>
        <taxon>Eutheria</taxon>
        <taxon>Laurasiatheria</taxon>
        <taxon>Artiodactyla</taxon>
        <taxon>Ruminantia</taxon>
        <taxon>Pecora</taxon>
        <taxon>Cervidae</taxon>
        <taxon>Cervinae</taxon>
        <taxon>Cervus</taxon>
    </lineage>
</organism>
<keyword evidence="2" id="KW-1185">Reference proteome</keyword>
<dbReference type="AlphaFoldDB" id="A0A212CET5"/>